<reference evidence="1 2" key="1">
    <citation type="submission" date="2016-11" db="EMBL/GenBank/DDBJ databases">
        <title>Trade-off between light-utilization and light-protection in marine flavobacteria.</title>
        <authorList>
            <person name="Kumagai Y."/>
        </authorList>
    </citation>
    <scope>NUCLEOTIDE SEQUENCE [LARGE SCALE GENOMIC DNA]</scope>
    <source>
        <strain evidence="1 2">ATCC 700397</strain>
    </source>
</reference>
<evidence type="ECO:0000313" key="2">
    <source>
        <dbReference type="Proteomes" id="UP000239522"/>
    </source>
</evidence>
<organism evidence="1 2">
    <name type="scientific">Polaribacter filamentus</name>
    <dbReference type="NCBI Taxonomy" id="53483"/>
    <lineage>
        <taxon>Bacteria</taxon>
        <taxon>Pseudomonadati</taxon>
        <taxon>Bacteroidota</taxon>
        <taxon>Flavobacteriia</taxon>
        <taxon>Flavobacteriales</taxon>
        <taxon>Flavobacteriaceae</taxon>
    </lineage>
</organism>
<proteinExistence type="predicted"/>
<comment type="caution">
    <text evidence="1">The sequence shown here is derived from an EMBL/GenBank/DDBJ whole genome shotgun (WGS) entry which is preliminary data.</text>
</comment>
<sequence>MKIYGIKKLFWYKYLQNYLNWFLVLERIKNKTNKMATIVSIALASNQVWIQFKEIAINNMLYRI</sequence>
<dbReference type="Proteomes" id="UP000239522">
    <property type="component" value="Unassembled WGS sequence"/>
</dbReference>
<evidence type="ECO:0000313" key="1">
    <source>
        <dbReference type="EMBL" id="PQB03299.1"/>
    </source>
</evidence>
<dbReference type="AlphaFoldDB" id="A0A2S7KL00"/>
<name>A0A2S7KL00_9FLAO</name>
<gene>
    <name evidence="1" type="ORF">BST83_18515</name>
</gene>
<protein>
    <submittedName>
        <fullName evidence="1">Uncharacterized protein</fullName>
    </submittedName>
</protein>
<accession>A0A2S7KL00</accession>
<dbReference type="EMBL" id="MQUA01000014">
    <property type="protein sequence ID" value="PQB03299.1"/>
    <property type="molecule type" value="Genomic_DNA"/>
</dbReference>
<keyword evidence="2" id="KW-1185">Reference proteome</keyword>